<keyword evidence="1 4" id="KW-0732">Signal</keyword>
<name>A0A7N2LSU5_QUELO</name>
<dbReference type="PANTHER" id="PTHR36710:SF1">
    <property type="entry name" value="F14J9.2 PROTEIN"/>
    <property type="match status" value="1"/>
</dbReference>
<dbReference type="Pfam" id="PF04043">
    <property type="entry name" value="PMEI"/>
    <property type="match status" value="1"/>
</dbReference>
<dbReference type="AlphaFoldDB" id="A0A7N2LSU5"/>
<feature type="signal peptide" evidence="4">
    <location>
        <begin position="1"/>
        <end position="27"/>
    </location>
</feature>
<dbReference type="SUPFAM" id="SSF101148">
    <property type="entry name" value="Plant invertase/pectin methylesterase inhibitor"/>
    <property type="match status" value="1"/>
</dbReference>
<evidence type="ECO:0000259" key="5">
    <source>
        <dbReference type="PROSITE" id="PS50846"/>
    </source>
</evidence>
<dbReference type="Gene3D" id="1.20.140.40">
    <property type="entry name" value="Invertase/pectin methylesterase inhibitor family protein"/>
    <property type="match status" value="1"/>
</dbReference>
<dbReference type="SUPFAM" id="SSF55008">
    <property type="entry name" value="HMA, heavy metal-associated domain"/>
    <property type="match status" value="1"/>
</dbReference>
<reference evidence="6 7" key="1">
    <citation type="journal article" date="2016" name="G3 (Bethesda)">
        <title>First Draft Assembly and Annotation of the Genome of a California Endemic Oak Quercus lobata Nee (Fagaceae).</title>
        <authorList>
            <person name="Sork V.L."/>
            <person name="Fitz-Gibbon S.T."/>
            <person name="Puiu D."/>
            <person name="Crepeau M."/>
            <person name="Gugger P.F."/>
            <person name="Sherman R."/>
            <person name="Stevens K."/>
            <person name="Langley C.H."/>
            <person name="Pellegrini M."/>
            <person name="Salzberg S.L."/>
        </authorList>
    </citation>
    <scope>NUCLEOTIDE SEQUENCE [LARGE SCALE GENOMIC DNA]</scope>
    <source>
        <strain evidence="6 7">cv. SW786</strain>
    </source>
</reference>
<dbReference type="SMART" id="SM00856">
    <property type="entry name" value="PMEI"/>
    <property type="match status" value="1"/>
</dbReference>
<keyword evidence="7" id="KW-1185">Reference proteome</keyword>
<dbReference type="CDD" id="cd15797">
    <property type="entry name" value="PMEI"/>
    <property type="match status" value="1"/>
</dbReference>
<dbReference type="FunCoup" id="A0A7N2LSU5">
    <property type="interactions" value="16"/>
</dbReference>
<evidence type="ECO:0000313" key="6">
    <source>
        <dbReference type="EnsemblPlants" id="QL05p060436:mrna"/>
    </source>
</evidence>
<dbReference type="InterPro" id="IPR035513">
    <property type="entry name" value="Invertase/methylesterase_inhib"/>
</dbReference>
<dbReference type="InterPro" id="IPR052421">
    <property type="entry name" value="PCW_Enzyme_Inhibitor"/>
</dbReference>
<feature type="chain" id="PRO_5029657446" description="HMA domain-containing protein" evidence="4">
    <location>
        <begin position="28"/>
        <end position="365"/>
    </location>
</feature>
<accession>A0A7N2LSU5</accession>
<dbReference type="Gene3D" id="3.30.70.100">
    <property type="match status" value="1"/>
</dbReference>
<organism evidence="6 7">
    <name type="scientific">Quercus lobata</name>
    <name type="common">Valley oak</name>
    <dbReference type="NCBI Taxonomy" id="97700"/>
    <lineage>
        <taxon>Eukaryota</taxon>
        <taxon>Viridiplantae</taxon>
        <taxon>Streptophyta</taxon>
        <taxon>Embryophyta</taxon>
        <taxon>Tracheophyta</taxon>
        <taxon>Spermatophyta</taxon>
        <taxon>Magnoliopsida</taxon>
        <taxon>eudicotyledons</taxon>
        <taxon>Gunneridae</taxon>
        <taxon>Pentapetalae</taxon>
        <taxon>rosids</taxon>
        <taxon>fabids</taxon>
        <taxon>Fagales</taxon>
        <taxon>Fagaceae</taxon>
        <taxon>Quercus</taxon>
    </lineage>
</organism>
<dbReference type="NCBIfam" id="TIGR01614">
    <property type="entry name" value="PME_inhib"/>
    <property type="match status" value="1"/>
</dbReference>
<dbReference type="InterPro" id="IPR006501">
    <property type="entry name" value="Pectinesterase_inhib_dom"/>
</dbReference>
<evidence type="ECO:0000313" key="7">
    <source>
        <dbReference type="Proteomes" id="UP000594261"/>
    </source>
</evidence>
<dbReference type="Gramene" id="QL05p060436:mrna">
    <property type="protein sequence ID" value="QL05p060436:mrna"/>
    <property type="gene ID" value="QL05p060436"/>
</dbReference>
<sequence length="365" mass="40792">MTSPISCLSILVIPLLVTSLFYQASNAIIEVKADQALLDSICQETQDYDFCMSTFHGDERTALADRDGLALLSIAINTDTVQATIDQILDILKTLTDPLDKYRIQNCLTDFSDALVKLRAAYTASSAKSYREVIGFITDVARKAVDCDAEYKKSPPLRESPISDNTLKICILKVEITCCDECPIKLKKKLLKTKGVTSVNIDSKKGTITIIGDIVPTILMLVFEKIGKPAELLFFEKFPSQEKSGSNVKNNVQFACDDNYDDDEYVSKRSSTTRTKMHGIKHGWGGCNSKVGRVPPSSSSRFFKTPWPAYRSFSRPFPNSIWHGFPGLSQQPPPLPSPYGCFLSRPPQRYNPITHYTSYWDNCHL</sequence>
<dbReference type="PANTHER" id="PTHR36710">
    <property type="entry name" value="PECTINESTERASE INHIBITOR-LIKE"/>
    <property type="match status" value="1"/>
</dbReference>
<evidence type="ECO:0000256" key="1">
    <source>
        <dbReference type="ARBA" id="ARBA00022729"/>
    </source>
</evidence>
<dbReference type="Proteomes" id="UP000594261">
    <property type="component" value="Chromosome 5"/>
</dbReference>
<evidence type="ECO:0000256" key="4">
    <source>
        <dbReference type="SAM" id="SignalP"/>
    </source>
</evidence>
<protein>
    <recommendedName>
        <fullName evidence="5">HMA domain-containing protein</fullName>
    </recommendedName>
</protein>
<dbReference type="GO" id="GO:0046872">
    <property type="term" value="F:metal ion binding"/>
    <property type="evidence" value="ECO:0007669"/>
    <property type="project" value="InterPro"/>
</dbReference>
<evidence type="ECO:0000256" key="3">
    <source>
        <dbReference type="ARBA" id="ARBA00038471"/>
    </source>
</evidence>
<proteinExistence type="inferred from homology"/>
<dbReference type="InterPro" id="IPR036163">
    <property type="entry name" value="HMA_dom_sf"/>
</dbReference>
<reference evidence="6" key="2">
    <citation type="submission" date="2021-01" db="UniProtKB">
        <authorList>
            <consortium name="EnsemblPlants"/>
        </authorList>
    </citation>
    <scope>IDENTIFICATION</scope>
</reference>
<evidence type="ECO:0000256" key="2">
    <source>
        <dbReference type="ARBA" id="ARBA00023157"/>
    </source>
</evidence>
<dbReference type="PROSITE" id="PS50846">
    <property type="entry name" value="HMA_2"/>
    <property type="match status" value="1"/>
</dbReference>
<dbReference type="EnsemblPlants" id="QL05p060436:mrna">
    <property type="protein sequence ID" value="QL05p060436:mrna"/>
    <property type="gene ID" value="QL05p060436"/>
</dbReference>
<keyword evidence="2" id="KW-1015">Disulfide bond</keyword>
<dbReference type="Pfam" id="PF00403">
    <property type="entry name" value="HMA"/>
    <property type="match status" value="1"/>
</dbReference>
<dbReference type="EMBL" id="LRBV02000005">
    <property type="status" value="NOT_ANNOTATED_CDS"/>
    <property type="molecule type" value="Genomic_DNA"/>
</dbReference>
<dbReference type="InParanoid" id="A0A7N2LSU5"/>
<dbReference type="InterPro" id="IPR006121">
    <property type="entry name" value="HMA_dom"/>
</dbReference>
<dbReference type="GO" id="GO:0046910">
    <property type="term" value="F:pectinesterase inhibitor activity"/>
    <property type="evidence" value="ECO:0007669"/>
    <property type="project" value="InterPro"/>
</dbReference>
<dbReference type="InterPro" id="IPR034086">
    <property type="entry name" value="PMEI_plant"/>
</dbReference>
<feature type="domain" description="HMA" evidence="5">
    <location>
        <begin position="167"/>
        <end position="234"/>
    </location>
</feature>
<comment type="similarity">
    <text evidence="3">Belongs to the PMEI family.</text>
</comment>